<dbReference type="InterPro" id="IPR022764">
    <property type="entry name" value="Peptidase_S54_rhomboid_dom"/>
</dbReference>
<dbReference type="GO" id="GO:0031969">
    <property type="term" value="C:chloroplast membrane"/>
    <property type="evidence" value="ECO:0007669"/>
    <property type="project" value="TreeGrafter"/>
</dbReference>
<organism evidence="2 3">
    <name type="scientific">Arabidopsis thaliana x Arabidopsis arenosa</name>
    <dbReference type="NCBI Taxonomy" id="1240361"/>
    <lineage>
        <taxon>Eukaryota</taxon>
        <taxon>Viridiplantae</taxon>
        <taxon>Streptophyta</taxon>
        <taxon>Embryophyta</taxon>
        <taxon>Tracheophyta</taxon>
        <taxon>Spermatophyta</taxon>
        <taxon>Magnoliopsida</taxon>
        <taxon>eudicotyledons</taxon>
        <taxon>Gunneridae</taxon>
        <taxon>Pentapetalae</taxon>
        <taxon>rosids</taxon>
        <taxon>malvids</taxon>
        <taxon>Brassicales</taxon>
        <taxon>Brassicaceae</taxon>
        <taxon>Camelineae</taxon>
        <taxon>Arabidopsis</taxon>
    </lineage>
</organism>
<dbReference type="Pfam" id="PF01694">
    <property type="entry name" value="Rhomboid"/>
    <property type="match status" value="1"/>
</dbReference>
<proteinExistence type="predicted"/>
<keyword evidence="3" id="KW-1185">Reference proteome</keyword>
<dbReference type="InterPro" id="IPR050925">
    <property type="entry name" value="Rhomboid_protease_S54"/>
</dbReference>
<dbReference type="AlphaFoldDB" id="A0A8T2C4Q4"/>
<dbReference type="Proteomes" id="UP000694240">
    <property type="component" value="Chromosome 6"/>
</dbReference>
<reference evidence="2 3" key="1">
    <citation type="submission" date="2020-12" db="EMBL/GenBank/DDBJ databases">
        <title>Concerted genomic and epigenomic changes stabilize Arabidopsis allopolyploids.</title>
        <authorList>
            <person name="Chen Z."/>
        </authorList>
    </citation>
    <scope>NUCLEOTIDE SEQUENCE [LARGE SCALE GENOMIC DNA]</scope>
    <source>
        <strain evidence="2">Allo738</strain>
        <tissue evidence="2">Leaf</tissue>
    </source>
</reference>
<comment type="caution">
    <text evidence="2">The sequence shown here is derived from an EMBL/GenBank/DDBJ whole genome shotgun (WGS) entry which is preliminary data.</text>
</comment>
<evidence type="ECO:0000313" key="2">
    <source>
        <dbReference type="EMBL" id="KAG7593002.1"/>
    </source>
</evidence>
<sequence>MINSLIERGQLWRLATASVLHANPLHLMINCYSLNSIGPTAESLGGPKRFLAVYLTSADRSCEFSVAVFVIRHKRMVRGGNEDLIQIAQVIALNMVLQSCRLCHKKKGQVWLLFAKSGSLWVAWHHQHHIKGKSFWYLPESAHLSWNSRPRDLQVPIHAFVASAFIHNQWLILAPRSAQVVALQGHFSSINLPLPSDEEDTYTWDIAGRSHPSFQSAPTWDALRPK</sequence>
<dbReference type="PANTHER" id="PTHR43731:SF26">
    <property type="entry name" value="RHOMBOID-LIKE PROTEIN 10, CHLOROPLASTIC"/>
    <property type="match status" value="1"/>
</dbReference>
<dbReference type="GO" id="GO:0004252">
    <property type="term" value="F:serine-type endopeptidase activity"/>
    <property type="evidence" value="ECO:0007669"/>
    <property type="project" value="InterPro"/>
</dbReference>
<name>A0A8T2C4Q4_9BRAS</name>
<dbReference type="EMBL" id="JAEFBK010000006">
    <property type="protein sequence ID" value="KAG7593002.1"/>
    <property type="molecule type" value="Genomic_DNA"/>
</dbReference>
<gene>
    <name evidence="2" type="ORF">ISN45_Aa01g018430</name>
</gene>
<feature type="domain" description="Peptidase S54 rhomboid" evidence="1">
    <location>
        <begin position="8"/>
        <end position="58"/>
    </location>
</feature>
<evidence type="ECO:0000259" key="1">
    <source>
        <dbReference type="Pfam" id="PF01694"/>
    </source>
</evidence>
<accession>A0A8T2C4Q4</accession>
<dbReference type="PANTHER" id="PTHR43731">
    <property type="entry name" value="RHOMBOID PROTEASE"/>
    <property type="match status" value="1"/>
</dbReference>
<protein>
    <submittedName>
        <fullName evidence="2">Peptidase S54 rhomboid domain</fullName>
    </submittedName>
</protein>
<evidence type="ECO:0000313" key="3">
    <source>
        <dbReference type="Proteomes" id="UP000694240"/>
    </source>
</evidence>